<dbReference type="FunFam" id="3.20.20.80:FF:000100">
    <property type="entry name" value="Glycoside hydrolase superfamily"/>
    <property type="match status" value="1"/>
</dbReference>
<accession>A0A316URP3</accession>
<evidence type="ECO:0000256" key="2">
    <source>
        <dbReference type="ARBA" id="ARBA00022801"/>
    </source>
</evidence>
<evidence type="ECO:0000313" key="6">
    <source>
        <dbReference type="EMBL" id="PWN27962.1"/>
    </source>
</evidence>
<dbReference type="AlphaFoldDB" id="A0A316URP3"/>
<protein>
    <submittedName>
        <fullName evidence="6">Glycoside hydrolase</fullName>
    </submittedName>
</protein>
<organism evidence="6 7">
    <name type="scientific">Jaminaea rosea</name>
    <dbReference type="NCBI Taxonomy" id="1569628"/>
    <lineage>
        <taxon>Eukaryota</taxon>
        <taxon>Fungi</taxon>
        <taxon>Dikarya</taxon>
        <taxon>Basidiomycota</taxon>
        <taxon>Ustilaginomycotina</taxon>
        <taxon>Exobasidiomycetes</taxon>
        <taxon>Microstromatales</taxon>
        <taxon>Microstromatales incertae sedis</taxon>
        <taxon>Jaminaea</taxon>
    </lineage>
</organism>
<evidence type="ECO:0000256" key="1">
    <source>
        <dbReference type="ARBA" id="ARBA00005641"/>
    </source>
</evidence>
<name>A0A316URP3_9BASI</name>
<dbReference type="STRING" id="1569628.A0A316URP3"/>
<dbReference type="PANTHER" id="PTHR31297:SF43">
    <property type="entry name" value="GLUCAN 1,3-BETA-GLUCOSIDASE 3"/>
    <property type="match status" value="1"/>
</dbReference>
<dbReference type="GO" id="GO:0009986">
    <property type="term" value="C:cell surface"/>
    <property type="evidence" value="ECO:0007669"/>
    <property type="project" value="TreeGrafter"/>
</dbReference>
<comment type="similarity">
    <text evidence="1">Belongs to the glycosyl hydrolase 5 (cellulase A) family.</text>
</comment>
<dbReference type="GeneID" id="37029557"/>
<keyword evidence="7" id="KW-1185">Reference proteome</keyword>
<keyword evidence="3" id="KW-0326">Glycosidase</keyword>
<feature type="region of interest" description="Disordered" evidence="4">
    <location>
        <begin position="85"/>
        <end position="105"/>
    </location>
</feature>
<sequence length="688" mass="74892">MRLFSRDNSQSLTSLASSLSLVVANYKPVPQLPSASSSNSSSKGISTKAGDLNVHGFQTQSTGYKNPHADVSKWGEVSVLYVPETNDTSSSSRTGTHKLASSATVGPGKCPLNTDTYTPKGELGDPVFDDFDSVKATVMRYRQQISVNLGAWFVQEGWMQGNFMSCATQSSEYGLVSGFGTSANGLKSAQYYLEEHWDTWITEDDFKYLQSKGVNTVRIPIGYWTVGPYFTHNSPFSDYADVYSNSWKYVARAIRWAAKYDIGVLIDLHGAYGSQNGNDHSGITGQGVQFYTDTNMDLTKGLLTWLSWEIADVTNVIGIQLLNEPQDNTKLWPWYNETMDAMRQSSSYAKSLPLYFHDAFNMAKGAKFVSQRDDFVVQDYHSYFVYTSSDTSLSAQGHTSQIQGSLQTKFTKQSGIGRRNMIVGEWSCALAPSSLSGSSNKDADTATYCAAQMNMYANTTSGYHYWSYKMENCDSNAGWCFKAALGKYLPSYLNTWGFNGFVTNRKILLNLAASKTVSASIVAAISKLSATSSTSSSSFARVAAVSADKESNDYSKGTNPIVGMVQSTTSSAAKSERRGVGSPASRAGHLARRATDAVTAAQQAGFSDGYLTSTYLASSLSTTSPMSRLGFGEQYIIDSWAKRVSWDTAGKTYLQDNYGHYRTHFMTATAQAEAAIVGLVNAAAIPSS</sequence>
<proteinExistence type="inferred from homology"/>
<gene>
    <name evidence="6" type="ORF">BDZ90DRAFT_251512</name>
</gene>
<evidence type="ECO:0000313" key="7">
    <source>
        <dbReference type="Proteomes" id="UP000245884"/>
    </source>
</evidence>
<dbReference type="EMBL" id="KZ819666">
    <property type="protein sequence ID" value="PWN27962.1"/>
    <property type="molecule type" value="Genomic_DNA"/>
</dbReference>
<dbReference type="GO" id="GO:0046557">
    <property type="term" value="F:glucan endo-1,6-beta-glucosidase activity"/>
    <property type="evidence" value="ECO:0007669"/>
    <property type="project" value="TreeGrafter"/>
</dbReference>
<keyword evidence="2 6" id="KW-0378">Hydrolase</keyword>
<dbReference type="SUPFAM" id="SSF51445">
    <property type="entry name" value="(Trans)glycosidases"/>
    <property type="match status" value="1"/>
</dbReference>
<dbReference type="InterPro" id="IPR050386">
    <property type="entry name" value="Glycosyl_hydrolase_5"/>
</dbReference>
<evidence type="ECO:0000259" key="5">
    <source>
        <dbReference type="Pfam" id="PF00150"/>
    </source>
</evidence>
<evidence type="ECO:0000256" key="4">
    <source>
        <dbReference type="SAM" id="MobiDB-lite"/>
    </source>
</evidence>
<dbReference type="GO" id="GO:0009251">
    <property type="term" value="P:glucan catabolic process"/>
    <property type="evidence" value="ECO:0007669"/>
    <property type="project" value="TreeGrafter"/>
</dbReference>
<dbReference type="GO" id="GO:0005576">
    <property type="term" value="C:extracellular region"/>
    <property type="evidence" value="ECO:0007669"/>
    <property type="project" value="TreeGrafter"/>
</dbReference>
<feature type="domain" description="Glycoside hydrolase family 5" evidence="5">
    <location>
        <begin position="192"/>
        <end position="469"/>
    </location>
</feature>
<reference evidence="6 7" key="1">
    <citation type="journal article" date="2018" name="Mol. Biol. Evol.">
        <title>Broad Genomic Sampling Reveals a Smut Pathogenic Ancestry of the Fungal Clade Ustilaginomycotina.</title>
        <authorList>
            <person name="Kijpornyongpan T."/>
            <person name="Mondo S.J."/>
            <person name="Barry K."/>
            <person name="Sandor L."/>
            <person name="Lee J."/>
            <person name="Lipzen A."/>
            <person name="Pangilinan J."/>
            <person name="LaButti K."/>
            <person name="Hainaut M."/>
            <person name="Henrissat B."/>
            <person name="Grigoriev I.V."/>
            <person name="Spatafora J.W."/>
            <person name="Aime M.C."/>
        </authorList>
    </citation>
    <scope>NUCLEOTIDE SEQUENCE [LARGE SCALE GENOMIC DNA]</scope>
    <source>
        <strain evidence="6 7">MCA 5214</strain>
    </source>
</reference>
<dbReference type="Pfam" id="PF00150">
    <property type="entry name" value="Cellulase"/>
    <property type="match status" value="1"/>
</dbReference>
<dbReference type="Gene3D" id="3.20.20.80">
    <property type="entry name" value="Glycosidases"/>
    <property type="match status" value="1"/>
</dbReference>
<evidence type="ECO:0000256" key="3">
    <source>
        <dbReference type="ARBA" id="ARBA00023295"/>
    </source>
</evidence>
<feature type="region of interest" description="Disordered" evidence="4">
    <location>
        <begin position="568"/>
        <end position="588"/>
    </location>
</feature>
<dbReference type="InterPro" id="IPR001547">
    <property type="entry name" value="Glyco_hydro_5"/>
</dbReference>
<dbReference type="Proteomes" id="UP000245884">
    <property type="component" value="Unassembled WGS sequence"/>
</dbReference>
<feature type="compositionally biased region" description="Polar residues" evidence="4">
    <location>
        <begin position="85"/>
        <end position="104"/>
    </location>
</feature>
<dbReference type="GO" id="GO:0005737">
    <property type="term" value="C:cytoplasm"/>
    <property type="evidence" value="ECO:0007669"/>
    <property type="project" value="UniProtKB-ARBA"/>
</dbReference>
<dbReference type="OrthoDB" id="1887033at2759"/>
<dbReference type="RefSeq" id="XP_025362574.1">
    <property type="nucleotide sequence ID" value="XM_025507734.1"/>
</dbReference>
<dbReference type="InterPro" id="IPR017853">
    <property type="entry name" value="GH"/>
</dbReference>
<dbReference type="PANTHER" id="PTHR31297">
    <property type="entry name" value="GLUCAN ENDO-1,6-BETA-GLUCOSIDASE B"/>
    <property type="match status" value="1"/>
</dbReference>